<organism evidence="1 3">
    <name type="scientific">Didymodactylos carnosus</name>
    <dbReference type="NCBI Taxonomy" id="1234261"/>
    <lineage>
        <taxon>Eukaryota</taxon>
        <taxon>Metazoa</taxon>
        <taxon>Spiralia</taxon>
        <taxon>Gnathifera</taxon>
        <taxon>Rotifera</taxon>
        <taxon>Eurotatoria</taxon>
        <taxon>Bdelloidea</taxon>
        <taxon>Philodinida</taxon>
        <taxon>Philodinidae</taxon>
        <taxon>Didymodactylos</taxon>
    </lineage>
</organism>
<feature type="non-terminal residue" evidence="1">
    <location>
        <position position="82"/>
    </location>
</feature>
<dbReference type="Proteomes" id="UP000681722">
    <property type="component" value="Unassembled WGS sequence"/>
</dbReference>
<proteinExistence type="predicted"/>
<evidence type="ECO:0000313" key="1">
    <source>
        <dbReference type="EMBL" id="CAF1682461.1"/>
    </source>
</evidence>
<evidence type="ECO:0000313" key="3">
    <source>
        <dbReference type="Proteomes" id="UP000663829"/>
    </source>
</evidence>
<protein>
    <submittedName>
        <fullName evidence="1">Uncharacterized protein</fullName>
    </submittedName>
</protein>
<dbReference type="AlphaFoldDB" id="A0A816H2Z4"/>
<evidence type="ECO:0000313" key="2">
    <source>
        <dbReference type="EMBL" id="CAF4689937.1"/>
    </source>
</evidence>
<sequence>ADDISIQVEETLSMITNVLSYHMNVGQKIEIETSAIVILIQKVKLNALINMTISYSNGVQINLPKLDFCGQNCTQDTPVTLN</sequence>
<gene>
    <name evidence="1" type="ORF">GPM918_LOCUS46638</name>
    <name evidence="2" type="ORF">SRO942_LOCUS51228</name>
</gene>
<reference evidence="1" key="1">
    <citation type="submission" date="2021-02" db="EMBL/GenBank/DDBJ databases">
        <authorList>
            <person name="Nowell W R."/>
        </authorList>
    </citation>
    <scope>NUCLEOTIDE SEQUENCE</scope>
</reference>
<dbReference type="EMBL" id="CAJNOQ010067688">
    <property type="protein sequence ID" value="CAF1682461.1"/>
    <property type="molecule type" value="Genomic_DNA"/>
</dbReference>
<dbReference type="EMBL" id="CAJOBC010157634">
    <property type="protein sequence ID" value="CAF4689937.1"/>
    <property type="molecule type" value="Genomic_DNA"/>
</dbReference>
<feature type="non-terminal residue" evidence="1">
    <location>
        <position position="1"/>
    </location>
</feature>
<comment type="caution">
    <text evidence="1">The sequence shown here is derived from an EMBL/GenBank/DDBJ whole genome shotgun (WGS) entry which is preliminary data.</text>
</comment>
<dbReference type="Proteomes" id="UP000663829">
    <property type="component" value="Unassembled WGS sequence"/>
</dbReference>
<name>A0A816H2Z4_9BILA</name>
<keyword evidence="3" id="KW-1185">Reference proteome</keyword>
<accession>A0A816H2Z4</accession>